<organism evidence="1 2">
    <name type="scientific">Porites evermanni</name>
    <dbReference type="NCBI Taxonomy" id="104178"/>
    <lineage>
        <taxon>Eukaryota</taxon>
        <taxon>Metazoa</taxon>
        <taxon>Cnidaria</taxon>
        <taxon>Anthozoa</taxon>
        <taxon>Hexacorallia</taxon>
        <taxon>Scleractinia</taxon>
        <taxon>Fungiina</taxon>
        <taxon>Poritidae</taxon>
        <taxon>Porites</taxon>
    </lineage>
</organism>
<dbReference type="EMBL" id="CALNXI010002340">
    <property type="protein sequence ID" value="CAH3186498.1"/>
    <property type="molecule type" value="Genomic_DNA"/>
</dbReference>
<evidence type="ECO:0000313" key="2">
    <source>
        <dbReference type="Proteomes" id="UP001159427"/>
    </source>
</evidence>
<accession>A0ABN8S9R4</accession>
<name>A0ABN8S9R4_9CNID</name>
<reference evidence="1 2" key="1">
    <citation type="submission" date="2022-05" db="EMBL/GenBank/DDBJ databases">
        <authorList>
            <consortium name="Genoscope - CEA"/>
            <person name="William W."/>
        </authorList>
    </citation>
    <scope>NUCLEOTIDE SEQUENCE [LARGE SCALE GENOMIC DNA]</scope>
</reference>
<proteinExistence type="predicted"/>
<protein>
    <submittedName>
        <fullName evidence="1">Uncharacterized protein</fullName>
    </submittedName>
</protein>
<dbReference type="Proteomes" id="UP001159427">
    <property type="component" value="Unassembled WGS sequence"/>
</dbReference>
<sequence>MADNRKSFTPSIGEVHSTELMREKLERWRRMTGRRSAAVVNSSSVYNRSRSAVLLNINGKNKKGKERIIKGSQSSSQLKVL</sequence>
<evidence type="ECO:0000313" key="1">
    <source>
        <dbReference type="EMBL" id="CAH3186498.1"/>
    </source>
</evidence>
<keyword evidence="2" id="KW-1185">Reference proteome</keyword>
<comment type="caution">
    <text evidence="1">The sequence shown here is derived from an EMBL/GenBank/DDBJ whole genome shotgun (WGS) entry which is preliminary data.</text>
</comment>
<gene>
    <name evidence="1" type="ORF">PEVE_00016933</name>
</gene>